<evidence type="ECO:0000313" key="2">
    <source>
        <dbReference type="Proteomes" id="UP000789702"/>
    </source>
</evidence>
<dbReference type="EMBL" id="CAJVPU010045524">
    <property type="protein sequence ID" value="CAG8749747.1"/>
    <property type="molecule type" value="Genomic_DNA"/>
</dbReference>
<sequence>MSAKEFFDTAADILASYMPVIGTVKLIVGEIYQIYENAECNKELCLIMVDRVKAAEYSMDRIVRSVEKNKENFQKKTYYLAFERFKNILTQIKEYTKSVSKLKGYKKYFLATDIKKKFDQLTTDFDECMNDLHFAID</sequence>
<reference evidence="1" key="1">
    <citation type="submission" date="2021-06" db="EMBL/GenBank/DDBJ databases">
        <authorList>
            <person name="Kallberg Y."/>
            <person name="Tangrot J."/>
            <person name="Rosling A."/>
        </authorList>
    </citation>
    <scope>NUCLEOTIDE SEQUENCE</scope>
    <source>
        <strain evidence="1">IL203A</strain>
    </source>
</reference>
<feature type="non-terminal residue" evidence="1">
    <location>
        <position position="137"/>
    </location>
</feature>
<name>A0ACA9QH04_9GLOM</name>
<keyword evidence="2" id="KW-1185">Reference proteome</keyword>
<gene>
    <name evidence="1" type="ORF">DHETER_LOCUS14565</name>
</gene>
<proteinExistence type="predicted"/>
<protein>
    <submittedName>
        <fullName evidence="1">9718_t:CDS:1</fullName>
    </submittedName>
</protein>
<comment type="caution">
    <text evidence="1">The sequence shown here is derived from an EMBL/GenBank/DDBJ whole genome shotgun (WGS) entry which is preliminary data.</text>
</comment>
<organism evidence="1 2">
    <name type="scientific">Dentiscutata heterogama</name>
    <dbReference type="NCBI Taxonomy" id="1316150"/>
    <lineage>
        <taxon>Eukaryota</taxon>
        <taxon>Fungi</taxon>
        <taxon>Fungi incertae sedis</taxon>
        <taxon>Mucoromycota</taxon>
        <taxon>Glomeromycotina</taxon>
        <taxon>Glomeromycetes</taxon>
        <taxon>Diversisporales</taxon>
        <taxon>Gigasporaceae</taxon>
        <taxon>Dentiscutata</taxon>
    </lineage>
</organism>
<dbReference type="Proteomes" id="UP000789702">
    <property type="component" value="Unassembled WGS sequence"/>
</dbReference>
<accession>A0ACA9QH04</accession>
<evidence type="ECO:0000313" key="1">
    <source>
        <dbReference type="EMBL" id="CAG8749747.1"/>
    </source>
</evidence>